<feature type="region of interest" description="Disordered" evidence="1">
    <location>
        <begin position="24"/>
        <end position="62"/>
    </location>
</feature>
<evidence type="ECO:0000313" key="3">
    <source>
        <dbReference type="Proteomes" id="UP001066276"/>
    </source>
</evidence>
<keyword evidence="3" id="KW-1185">Reference proteome</keyword>
<sequence length="162" mass="17631">MTSSRTVQPVRIKFQVPVKTKATLGHRPEERDGPGEDIVTSRKTNSTLRMGDGVVDDGKVTSTSAGGGYKELLSLEEEWLDYEGDLSLEKGEFLEETDVRQGVCTNKSVRGSDSNRGCVAGPASGVPTVWTVEHSFVCWAAKQVEKRCLGKQLGLDEAQIMV</sequence>
<gene>
    <name evidence="2" type="ORF">NDU88_003051</name>
</gene>
<name>A0AAV7UBM5_PLEWA</name>
<comment type="caution">
    <text evidence="2">The sequence shown here is derived from an EMBL/GenBank/DDBJ whole genome shotgun (WGS) entry which is preliminary data.</text>
</comment>
<reference evidence="2" key="1">
    <citation type="journal article" date="2022" name="bioRxiv">
        <title>Sequencing and chromosome-scale assembly of the giantPleurodeles waltlgenome.</title>
        <authorList>
            <person name="Brown T."/>
            <person name="Elewa A."/>
            <person name="Iarovenko S."/>
            <person name="Subramanian E."/>
            <person name="Araus A.J."/>
            <person name="Petzold A."/>
            <person name="Susuki M."/>
            <person name="Suzuki K.-i.T."/>
            <person name="Hayashi T."/>
            <person name="Toyoda A."/>
            <person name="Oliveira C."/>
            <person name="Osipova E."/>
            <person name="Leigh N.D."/>
            <person name="Simon A."/>
            <person name="Yun M.H."/>
        </authorList>
    </citation>
    <scope>NUCLEOTIDE SEQUENCE</scope>
    <source>
        <strain evidence="2">20211129_DDA</strain>
        <tissue evidence="2">Liver</tissue>
    </source>
</reference>
<organism evidence="2 3">
    <name type="scientific">Pleurodeles waltl</name>
    <name type="common">Iberian ribbed newt</name>
    <dbReference type="NCBI Taxonomy" id="8319"/>
    <lineage>
        <taxon>Eukaryota</taxon>
        <taxon>Metazoa</taxon>
        <taxon>Chordata</taxon>
        <taxon>Craniata</taxon>
        <taxon>Vertebrata</taxon>
        <taxon>Euteleostomi</taxon>
        <taxon>Amphibia</taxon>
        <taxon>Batrachia</taxon>
        <taxon>Caudata</taxon>
        <taxon>Salamandroidea</taxon>
        <taxon>Salamandridae</taxon>
        <taxon>Pleurodelinae</taxon>
        <taxon>Pleurodeles</taxon>
    </lineage>
</organism>
<proteinExistence type="predicted"/>
<dbReference type="Proteomes" id="UP001066276">
    <property type="component" value="Chromosome 3_1"/>
</dbReference>
<dbReference type="AlphaFoldDB" id="A0AAV7UBM5"/>
<evidence type="ECO:0000256" key="1">
    <source>
        <dbReference type="SAM" id="MobiDB-lite"/>
    </source>
</evidence>
<evidence type="ECO:0000313" key="2">
    <source>
        <dbReference type="EMBL" id="KAJ1186268.1"/>
    </source>
</evidence>
<accession>A0AAV7UBM5</accession>
<dbReference type="EMBL" id="JANPWB010000005">
    <property type="protein sequence ID" value="KAJ1186268.1"/>
    <property type="molecule type" value="Genomic_DNA"/>
</dbReference>
<protein>
    <submittedName>
        <fullName evidence="2">Uncharacterized protein</fullName>
    </submittedName>
</protein>